<evidence type="ECO:0000313" key="2">
    <source>
        <dbReference type="Proteomes" id="UP000033428"/>
    </source>
</evidence>
<dbReference type="Proteomes" id="UP000033428">
    <property type="component" value="Unassembled WGS sequence"/>
</dbReference>
<keyword evidence="2" id="KW-1185">Reference proteome</keyword>
<accession>A0A0F0CRX1</accession>
<dbReference type="EMBL" id="JYNY01000017">
    <property type="protein sequence ID" value="KJJ86047.1"/>
    <property type="molecule type" value="Genomic_DNA"/>
</dbReference>
<reference evidence="1 2" key="1">
    <citation type="submission" date="2015-02" db="EMBL/GenBank/DDBJ databases">
        <title>Single-cell genomics of uncultivated deep-branching MTB reveals a conserved set of magnetosome genes.</title>
        <authorList>
            <person name="Kolinko S."/>
            <person name="Richter M."/>
            <person name="Glockner F.O."/>
            <person name="Brachmann A."/>
            <person name="Schuler D."/>
        </authorList>
    </citation>
    <scope>NUCLEOTIDE SEQUENCE [LARGE SCALE GENOMIC DNA]</scope>
    <source>
        <strain evidence="1">SKK-01</strain>
    </source>
</reference>
<protein>
    <submittedName>
        <fullName evidence="1">Uncharacterized protein</fullName>
    </submittedName>
</protein>
<organism evidence="1 2">
    <name type="scientific">Candidatus Omnitrophus magneticus</name>
    <dbReference type="NCBI Taxonomy" id="1609969"/>
    <lineage>
        <taxon>Bacteria</taxon>
        <taxon>Pseudomonadati</taxon>
        <taxon>Candidatus Omnitrophota</taxon>
        <taxon>Candidatus Omnitrophus</taxon>
    </lineage>
</organism>
<proteinExistence type="predicted"/>
<gene>
    <name evidence="1" type="ORF">OMAG_000086</name>
</gene>
<name>A0A0F0CRX1_9BACT</name>
<comment type="caution">
    <text evidence="1">The sequence shown here is derived from an EMBL/GenBank/DDBJ whole genome shotgun (WGS) entry which is preliminary data.</text>
</comment>
<evidence type="ECO:0000313" key="1">
    <source>
        <dbReference type="EMBL" id="KJJ86047.1"/>
    </source>
</evidence>
<sequence length="60" mass="6899">MAKCSFADNIKLIIVFFLEAVWENALYFFERHSRSINLKRKVRAPYNNVAGNARPPQGAD</sequence>
<dbReference type="AlphaFoldDB" id="A0A0F0CRX1"/>